<protein>
    <submittedName>
        <fullName evidence="11">Probable serine/threonine-protein kinase At1g54610</fullName>
    </submittedName>
</protein>
<proteinExistence type="inferred from homology"/>
<comment type="similarity">
    <text evidence="1">Belongs to the protein kinase superfamily. CMGC Ser/Thr protein kinase family. CDC2/CDKX subfamily.</text>
</comment>
<feature type="compositionally biased region" description="Basic and acidic residues" evidence="8">
    <location>
        <begin position="459"/>
        <end position="474"/>
    </location>
</feature>
<dbReference type="GO" id="GO:0005524">
    <property type="term" value="F:ATP binding"/>
    <property type="evidence" value="ECO:0007669"/>
    <property type="project" value="UniProtKB-UniRule"/>
</dbReference>
<feature type="region of interest" description="Disordered" evidence="8">
    <location>
        <begin position="459"/>
        <end position="480"/>
    </location>
</feature>
<dbReference type="eggNOG" id="KOG0600">
    <property type="taxonomic scope" value="Eukaryota"/>
</dbReference>
<dbReference type="PROSITE" id="PS50011">
    <property type="entry name" value="PROTEIN_KINASE_DOM"/>
    <property type="match status" value="1"/>
</dbReference>
<dbReference type="GO" id="GO:0000307">
    <property type="term" value="C:cyclin-dependent protein kinase holoenzyme complex"/>
    <property type="evidence" value="ECO:0007669"/>
    <property type="project" value="TreeGrafter"/>
</dbReference>
<evidence type="ECO:0000256" key="7">
    <source>
        <dbReference type="PROSITE-ProRule" id="PRU10141"/>
    </source>
</evidence>
<dbReference type="SUPFAM" id="SSF56112">
    <property type="entry name" value="Protein kinase-like (PK-like)"/>
    <property type="match status" value="1"/>
</dbReference>
<dbReference type="PROSITE" id="PS00107">
    <property type="entry name" value="PROTEIN_KINASE_ATP"/>
    <property type="match status" value="1"/>
</dbReference>
<dbReference type="OrthoDB" id="28397at2759"/>
<dbReference type="GO" id="GO:0005634">
    <property type="term" value="C:nucleus"/>
    <property type="evidence" value="ECO:0007669"/>
    <property type="project" value="TreeGrafter"/>
</dbReference>
<dbReference type="STRING" id="3827.A0A1S2YEV6"/>
<dbReference type="Gene3D" id="3.30.200.20">
    <property type="entry name" value="Phosphorylase Kinase, domain 1"/>
    <property type="match status" value="1"/>
</dbReference>
<organism evidence="10 11">
    <name type="scientific">Cicer arietinum</name>
    <name type="common">Chickpea</name>
    <name type="synonym">Garbanzo</name>
    <dbReference type="NCBI Taxonomy" id="3827"/>
    <lineage>
        <taxon>Eukaryota</taxon>
        <taxon>Viridiplantae</taxon>
        <taxon>Streptophyta</taxon>
        <taxon>Embryophyta</taxon>
        <taxon>Tracheophyta</taxon>
        <taxon>Spermatophyta</taxon>
        <taxon>Magnoliopsida</taxon>
        <taxon>eudicotyledons</taxon>
        <taxon>Gunneridae</taxon>
        <taxon>Pentapetalae</taxon>
        <taxon>rosids</taxon>
        <taxon>fabids</taxon>
        <taxon>Fabales</taxon>
        <taxon>Fabaceae</taxon>
        <taxon>Papilionoideae</taxon>
        <taxon>50 kb inversion clade</taxon>
        <taxon>NPAAA clade</taxon>
        <taxon>Hologalegina</taxon>
        <taxon>IRL clade</taxon>
        <taxon>Cicereae</taxon>
        <taxon>Cicer</taxon>
    </lineage>
</organism>
<dbReference type="GO" id="GO:0032968">
    <property type="term" value="P:positive regulation of transcription elongation by RNA polymerase II"/>
    <property type="evidence" value="ECO:0007669"/>
    <property type="project" value="TreeGrafter"/>
</dbReference>
<dbReference type="InterPro" id="IPR011009">
    <property type="entry name" value="Kinase-like_dom_sf"/>
</dbReference>
<evidence type="ECO:0000256" key="5">
    <source>
        <dbReference type="ARBA" id="ARBA00022777"/>
    </source>
</evidence>
<dbReference type="Pfam" id="PF00069">
    <property type="entry name" value="Pkinase"/>
    <property type="match status" value="1"/>
</dbReference>
<name>A0A1S2YEV6_CICAR</name>
<dbReference type="FunFam" id="1.10.510.10:FF:000043">
    <property type="entry name" value="probable serine/threonine-protein kinase At1g54610"/>
    <property type="match status" value="1"/>
</dbReference>
<feature type="binding site" evidence="7">
    <location>
        <position position="123"/>
    </location>
    <ligand>
        <name>ATP</name>
        <dbReference type="ChEBI" id="CHEBI:30616"/>
    </ligand>
</feature>
<keyword evidence="3" id="KW-0808">Transferase</keyword>
<evidence type="ECO:0000313" key="10">
    <source>
        <dbReference type="Proteomes" id="UP000087171"/>
    </source>
</evidence>
<dbReference type="GO" id="GO:0008353">
    <property type="term" value="F:RNA polymerase II CTD heptapeptide repeat kinase activity"/>
    <property type="evidence" value="ECO:0007669"/>
    <property type="project" value="TreeGrafter"/>
</dbReference>
<evidence type="ECO:0000256" key="4">
    <source>
        <dbReference type="ARBA" id="ARBA00022741"/>
    </source>
</evidence>
<dbReference type="InterPro" id="IPR008271">
    <property type="entry name" value="Ser/Thr_kinase_AS"/>
</dbReference>
<reference evidence="10" key="1">
    <citation type="journal article" date="2013" name="Nat. Biotechnol.">
        <title>Draft genome sequence of chickpea (Cicer arietinum) provides a resource for trait improvement.</title>
        <authorList>
            <person name="Varshney R.K."/>
            <person name="Song C."/>
            <person name="Saxena R.K."/>
            <person name="Azam S."/>
            <person name="Yu S."/>
            <person name="Sharpe A.G."/>
            <person name="Cannon S."/>
            <person name="Baek J."/>
            <person name="Rosen B.D."/>
            <person name="Tar'an B."/>
            <person name="Millan T."/>
            <person name="Zhang X."/>
            <person name="Ramsay L.D."/>
            <person name="Iwata A."/>
            <person name="Wang Y."/>
            <person name="Nelson W."/>
            <person name="Farmer A.D."/>
            <person name="Gaur P.M."/>
            <person name="Soderlund C."/>
            <person name="Penmetsa R.V."/>
            <person name="Xu C."/>
            <person name="Bharti A.K."/>
            <person name="He W."/>
            <person name="Winter P."/>
            <person name="Zhao S."/>
            <person name="Hane J.K."/>
            <person name="Carrasquilla-Garcia N."/>
            <person name="Condie J.A."/>
            <person name="Upadhyaya H.D."/>
            <person name="Luo M.C."/>
            <person name="Thudi M."/>
            <person name="Gowda C.L."/>
            <person name="Singh N.P."/>
            <person name="Lichtenzveig J."/>
            <person name="Gali K.K."/>
            <person name="Rubio J."/>
            <person name="Nadarajan N."/>
            <person name="Dolezel J."/>
            <person name="Bansal K.C."/>
            <person name="Xu X."/>
            <person name="Edwards D."/>
            <person name="Zhang G."/>
            <person name="Kahl G."/>
            <person name="Gil J."/>
            <person name="Singh K.B."/>
            <person name="Datta S.K."/>
            <person name="Jackson S.A."/>
            <person name="Wang J."/>
            <person name="Cook D.R."/>
        </authorList>
    </citation>
    <scope>NUCLEOTIDE SEQUENCE [LARGE SCALE GENOMIC DNA]</scope>
    <source>
        <strain evidence="10">cv. CDC Frontier</strain>
    </source>
</reference>
<evidence type="ECO:0000256" key="6">
    <source>
        <dbReference type="ARBA" id="ARBA00022840"/>
    </source>
</evidence>
<keyword evidence="2" id="KW-0723">Serine/threonine-protein kinase</keyword>
<feature type="domain" description="Protein kinase" evidence="9">
    <location>
        <begin position="94"/>
        <end position="378"/>
    </location>
</feature>
<keyword evidence="10" id="KW-1185">Reference proteome</keyword>
<evidence type="ECO:0000256" key="3">
    <source>
        <dbReference type="ARBA" id="ARBA00022679"/>
    </source>
</evidence>
<keyword evidence="6 7" id="KW-0067">ATP-binding</keyword>
<dbReference type="AlphaFoldDB" id="A0A1S2YEV6"/>
<evidence type="ECO:0000313" key="11">
    <source>
        <dbReference type="RefSeq" id="XP_004503783.1"/>
    </source>
</evidence>
<sequence>MGCGLGKPAGAGAGHSRRDNTATVDGANNVVKVREKQETEAPNAGELSGNIPAPKFRQLRLNSFTATQQSWPPWLMDVAGDAIRDWTPRRANTFEKLSKIGKGTYSNVYKARDLVTGKIVALKKVRIDNLEAESVKFMAREILVLRKLDHPNVIKLEGLVTSRISSSLYLVFEYMEHDLAGLIAGLGVKFSEPQVKCYMKQLLSGLEHCHSQGVLHRDIKGSNLLIDNEGILKIADFGLATFYNPKQIHPMTSRVVTLWYRPPELLLGATFYGVGVDLWSAGCILAELLAGKPIMPARTEVEQLHKIFKLCGSPSDEYWRKYRLTNATLFKPQQPYKRRISETFVDFPSSSLPLIETLLAIDPDDRGTTLSALNSEFFTTEPYACEPSNLPKYPPTKELDVKLRDEESRRQRALNGKINAVDEARRVRACDRGYTTPAPEANAEIQTNLDKWRIMTHENGKSKSEKFPPPHEDGAVEYPGGASNKGAVSFGRSETTSFSSIISNSISSKSVGSYGARSYKGRKINEADSKITSSWKFMHSFKPSTVGLSFNLLFRSR</sequence>
<dbReference type="GeneID" id="101492668"/>
<feature type="region of interest" description="Disordered" evidence="8">
    <location>
        <begin position="1"/>
        <end position="28"/>
    </location>
</feature>
<evidence type="ECO:0000256" key="8">
    <source>
        <dbReference type="SAM" id="MobiDB-lite"/>
    </source>
</evidence>
<reference evidence="11" key="2">
    <citation type="submission" date="2025-08" db="UniProtKB">
        <authorList>
            <consortium name="RefSeq"/>
        </authorList>
    </citation>
    <scope>IDENTIFICATION</scope>
    <source>
        <tissue evidence="11">Etiolated seedlings</tissue>
    </source>
</reference>
<dbReference type="Proteomes" id="UP000087171">
    <property type="component" value="Chromosome Ca6"/>
</dbReference>
<keyword evidence="4 7" id="KW-0547">Nucleotide-binding</keyword>
<evidence type="ECO:0000259" key="9">
    <source>
        <dbReference type="PROSITE" id="PS50011"/>
    </source>
</evidence>
<dbReference type="SMART" id="SM00220">
    <property type="entry name" value="S_TKc"/>
    <property type="match status" value="1"/>
</dbReference>
<dbReference type="PaxDb" id="3827-XP_004503783.1"/>
<dbReference type="PROSITE" id="PS00108">
    <property type="entry name" value="PROTEIN_KINASE_ST"/>
    <property type="match status" value="1"/>
</dbReference>
<dbReference type="PANTHER" id="PTHR24056:SF358">
    <property type="entry name" value="PROTEIN KINASE DOMAIN-CONTAINING PROTEIN"/>
    <property type="match status" value="1"/>
</dbReference>
<keyword evidence="5 11" id="KW-0418">Kinase</keyword>
<feature type="compositionally biased region" description="Gly residues" evidence="8">
    <location>
        <begin position="1"/>
        <end position="13"/>
    </location>
</feature>
<dbReference type="InterPro" id="IPR050108">
    <property type="entry name" value="CDK"/>
</dbReference>
<gene>
    <name evidence="11" type="primary">LOC101492668</name>
</gene>
<dbReference type="KEGG" id="cam:101492668"/>
<dbReference type="RefSeq" id="XP_004503783.1">
    <property type="nucleotide sequence ID" value="XM_004503726.3"/>
</dbReference>
<evidence type="ECO:0000256" key="2">
    <source>
        <dbReference type="ARBA" id="ARBA00022527"/>
    </source>
</evidence>
<dbReference type="PANTHER" id="PTHR24056">
    <property type="entry name" value="CELL DIVISION PROTEIN KINASE"/>
    <property type="match status" value="1"/>
</dbReference>
<dbReference type="CDD" id="cd07840">
    <property type="entry name" value="STKc_CDK9_like"/>
    <property type="match status" value="1"/>
</dbReference>
<evidence type="ECO:0000256" key="1">
    <source>
        <dbReference type="ARBA" id="ARBA00006485"/>
    </source>
</evidence>
<accession>A0A1S2YEV6</accession>
<dbReference type="InterPro" id="IPR000719">
    <property type="entry name" value="Prot_kinase_dom"/>
</dbReference>
<dbReference type="FunFam" id="3.30.200.20:FF:000021">
    <property type="entry name" value="probable serine/threonine-protein kinase At1g54610"/>
    <property type="match status" value="1"/>
</dbReference>
<dbReference type="InterPro" id="IPR017441">
    <property type="entry name" value="Protein_kinase_ATP_BS"/>
</dbReference>
<dbReference type="Gene3D" id="1.10.510.10">
    <property type="entry name" value="Transferase(Phosphotransferase) domain 1"/>
    <property type="match status" value="1"/>
</dbReference>